<comment type="cofactor">
    <cofactor evidence="1">
        <name>L-ascorbate</name>
        <dbReference type="ChEBI" id="CHEBI:38290"/>
    </cofactor>
</comment>
<reference evidence="8" key="1">
    <citation type="submission" date="2022-11" db="EMBL/GenBank/DDBJ databases">
        <title>Centuries of genome instability and evolution in soft-shell clam transmissible cancer (bioRxiv).</title>
        <authorList>
            <person name="Hart S.F.M."/>
            <person name="Yonemitsu M.A."/>
            <person name="Giersch R.M."/>
            <person name="Beal B.F."/>
            <person name="Arriagada G."/>
            <person name="Davis B.W."/>
            <person name="Ostrander E.A."/>
            <person name="Goff S.P."/>
            <person name="Metzger M.J."/>
        </authorList>
    </citation>
    <scope>NUCLEOTIDE SEQUENCE</scope>
    <source>
        <strain evidence="8">MELC-2E11</strain>
        <tissue evidence="8">Siphon/mantle</tissue>
    </source>
</reference>
<evidence type="ECO:0000256" key="3">
    <source>
        <dbReference type="ARBA" id="ARBA00022896"/>
    </source>
</evidence>
<dbReference type="InterPro" id="IPR045054">
    <property type="entry name" value="P4HA-like"/>
</dbReference>
<dbReference type="InterPro" id="IPR044862">
    <property type="entry name" value="Pro_4_hyd_alph_FE2OG_OXY"/>
</dbReference>
<dbReference type="InterPro" id="IPR013547">
    <property type="entry name" value="P4H_N"/>
</dbReference>
<keyword evidence="2" id="KW-0479">Metal-binding</keyword>
<evidence type="ECO:0000256" key="4">
    <source>
        <dbReference type="ARBA" id="ARBA00022964"/>
    </source>
</evidence>
<evidence type="ECO:0000256" key="5">
    <source>
        <dbReference type="ARBA" id="ARBA00023002"/>
    </source>
</evidence>
<dbReference type="Gene3D" id="2.60.120.620">
    <property type="entry name" value="q2cbj1_9rhob like domain"/>
    <property type="match status" value="1"/>
</dbReference>
<evidence type="ECO:0000313" key="8">
    <source>
        <dbReference type="EMBL" id="WAR05204.1"/>
    </source>
</evidence>
<dbReference type="InterPro" id="IPR011990">
    <property type="entry name" value="TPR-like_helical_dom_sf"/>
</dbReference>
<keyword evidence="9" id="KW-1185">Reference proteome</keyword>
<evidence type="ECO:0000256" key="1">
    <source>
        <dbReference type="ARBA" id="ARBA00001961"/>
    </source>
</evidence>
<organism evidence="8 9">
    <name type="scientific">Mya arenaria</name>
    <name type="common">Soft-shell clam</name>
    <dbReference type="NCBI Taxonomy" id="6604"/>
    <lineage>
        <taxon>Eukaryota</taxon>
        <taxon>Metazoa</taxon>
        <taxon>Spiralia</taxon>
        <taxon>Lophotrochozoa</taxon>
        <taxon>Mollusca</taxon>
        <taxon>Bivalvia</taxon>
        <taxon>Autobranchia</taxon>
        <taxon>Heteroconchia</taxon>
        <taxon>Euheterodonta</taxon>
        <taxon>Imparidentia</taxon>
        <taxon>Neoheterodontei</taxon>
        <taxon>Myida</taxon>
        <taxon>Myoidea</taxon>
        <taxon>Myidae</taxon>
        <taxon>Mya</taxon>
    </lineage>
</organism>
<keyword evidence="4" id="KW-0223">Dioxygenase</keyword>
<keyword evidence="6" id="KW-0408">Iron</keyword>
<evidence type="ECO:0000259" key="7">
    <source>
        <dbReference type="SMART" id="SM00702"/>
    </source>
</evidence>
<dbReference type="Gene3D" id="1.25.40.10">
    <property type="entry name" value="Tetratricopeptide repeat domain"/>
    <property type="match status" value="1"/>
</dbReference>
<evidence type="ECO:0000256" key="2">
    <source>
        <dbReference type="ARBA" id="ARBA00022723"/>
    </source>
</evidence>
<protein>
    <submittedName>
        <fullName evidence="8">P4HA1-like protein</fullName>
    </submittedName>
</protein>
<name>A0ABY7E7M3_MYAAR</name>
<dbReference type="Proteomes" id="UP001164746">
    <property type="component" value="Chromosome 5"/>
</dbReference>
<keyword evidence="5" id="KW-0560">Oxidoreductase</keyword>
<proteinExistence type="predicted"/>
<dbReference type="PANTHER" id="PTHR10869:SF244">
    <property type="entry name" value="PROLYL 4-HYDROXYLASE SUBUNIT ALPHA-2"/>
    <property type="match status" value="1"/>
</dbReference>
<gene>
    <name evidence="8" type="ORF">MAR_020573</name>
</gene>
<dbReference type="SMART" id="SM00702">
    <property type="entry name" value="P4Hc"/>
    <property type="match status" value="1"/>
</dbReference>
<keyword evidence="3" id="KW-0847">Vitamin C</keyword>
<dbReference type="PANTHER" id="PTHR10869">
    <property type="entry name" value="PROLYL 4-HYDROXYLASE ALPHA SUBUNIT"/>
    <property type="match status" value="1"/>
</dbReference>
<dbReference type="Pfam" id="PF08336">
    <property type="entry name" value="P4Ha_N"/>
    <property type="match status" value="1"/>
</dbReference>
<accession>A0ABY7E7M3</accession>
<evidence type="ECO:0000256" key="6">
    <source>
        <dbReference type="ARBA" id="ARBA00023004"/>
    </source>
</evidence>
<dbReference type="InterPro" id="IPR006620">
    <property type="entry name" value="Pro_4_hyd_alph"/>
</dbReference>
<dbReference type="EMBL" id="CP111016">
    <property type="protein sequence ID" value="WAR05204.1"/>
    <property type="molecule type" value="Genomic_DNA"/>
</dbReference>
<feature type="domain" description="Prolyl 4-hydroxylase alpha subunit" evidence="7">
    <location>
        <begin position="341"/>
        <end position="519"/>
    </location>
</feature>
<dbReference type="Pfam" id="PF13640">
    <property type="entry name" value="2OG-FeII_Oxy_3"/>
    <property type="match status" value="1"/>
</dbReference>
<sequence>MTPFTKSGFLIIQILFIGLFISASICVDLIHNPERLQDALDHVITASVLEDLDTYVHEQERWLAVAGAIVRTTNETMTYTDVVRVNYPEVALRYLSTLADTIPSLVSKMTSLSKNEFKEDAFYKFTNYLPGQSDLSDSIKGIIRLADVYHLSEVDIAAGSIYGRKSCPLTPEECLDIAYTFADFVTENKDVGDWIDIATNWLNFVAKMYDGKGQANEANSLRTRLIRMIRHIYKRSNCECSKQDLRADRMWQNDFPNIPLPPREKDCSLVVPYSCKSQLGSMTLYRKAYNQFCRGEDITKLDPTEFVDPPTKGRYCRLFHNNDPRLILMPAKLEELNTDDPYVALFHDILSDSEMELLKDLGRPRLERAHIAEGNQRQSSDKRIGETGYLKDDEHSIPEVAKIRQRFEAITGLNVNLRAAENFRLTNYAASGYFYLHMDFRENNTLTQNNRLATLLLYFNDVDGGETVFPFINLKVQARRGTGVLFYNLYRSGKANMKSVHGSCPIITGYKWLLTQWISRYHQEFKYPCSTLPNE</sequence>
<evidence type="ECO:0000313" key="9">
    <source>
        <dbReference type="Proteomes" id="UP001164746"/>
    </source>
</evidence>